<dbReference type="Proteomes" id="UP000006101">
    <property type="component" value="Chromosome"/>
</dbReference>
<reference evidence="2 3" key="1">
    <citation type="journal article" date="2012" name="J. Bacteriol.">
        <title>Draft Genome Sequence of an Ammonia-Oxidizing Archaeon, "Candidatus Nitrosopumilus koreensis" AR1, from Marine Sediment.</title>
        <authorList>
            <person name="Park S.J."/>
            <person name="Kim J.G."/>
            <person name="Jung M.Y."/>
            <person name="Kim S.J."/>
            <person name="Cha I.T."/>
            <person name="Kwon K."/>
            <person name="Lee J.H."/>
            <person name="Rhee S.K."/>
        </authorList>
    </citation>
    <scope>NUCLEOTIDE SEQUENCE [LARGE SCALE GENOMIC DNA]</scope>
    <source>
        <strain evidence="2 3">AR1</strain>
    </source>
</reference>
<name>K0B5D6_9ARCH</name>
<dbReference type="EMBL" id="CP003842">
    <property type="protein sequence ID" value="AFS80674.1"/>
    <property type="molecule type" value="Genomic_DNA"/>
</dbReference>
<dbReference type="PANTHER" id="PTHR30595">
    <property type="entry name" value="GLPR-RELATED TRANSCRIPTIONAL REPRESSOR"/>
    <property type="match status" value="1"/>
</dbReference>
<dbReference type="Gene3D" id="3.30.950.30">
    <property type="entry name" value="Schlafen, AAA domain"/>
    <property type="match status" value="1"/>
</dbReference>
<dbReference type="STRING" id="1229908.NKOR_03920"/>
<organism evidence="2 3">
    <name type="scientific">Candidatus Nitrosopumilus koreensis AR1</name>
    <dbReference type="NCBI Taxonomy" id="1229908"/>
    <lineage>
        <taxon>Archaea</taxon>
        <taxon>Nitrososphaerota</taxon>
        <taxon>Nitrososphaeria</taxon>
        <taxon>Nitrosopumilales</taxon>
        <taxon>Nitrosopumilaceae</taxon>
        <taxon>Nitrosopumilus</taxon>
    </lineage>
</organism>
<gene>
    <name evidence="2" type="ORF">NKOR_03920</name>
</gene>
<dbReference type="Pfam" id="PF04326">
    <property type="entry name" value="SLFN_AlbA_2"/>
    <property type="match status" value="1"/>
</dbReference>
<dbReference type="PATRIC" id="fig|1229908.8.peg.843"/>
<dbReference type="AlphaFoldDB" id="K0B5D6"/>
<keyword evidence="3" id="KW-1185">Reference proteome</keyword>
<accession>K0B5D6</accession>
<evidence type="ECO:0000313" key="2">
    <source>
        <dbReference type="EMBL" id="AFS80674.1"/>
    </source>
</evidence>
<dbReference type="HOGENOM" id="CLU_917048_0_0_2"/>
<dbReference type="InterPro" id="IPR007421">
    <property type="entry name" value="Schlafen_AlbA_2_dom"/>
</dbReference>
<proteinExistence type="predicted"/>
<dbReference type="PANTHER" id="PTHR30595:SF6">
    <property type="entry name" value="SCHLAFEN ALBA-2 DOMAIN-CONTAINING PROTEIN"/>
    <property type="match status" value="1"/>
</dbReference>
<evidence type="ECO:0000259" key="1">
    <source>
        <dbReference type="Pfam" id="PF04326"/>
    </source>
</evidence>
<dbReference type="InterPro" id="IPR038461">
    <property type="entry name" value="Schlafen_AlbA_2_dom_sf"/>
</dbReference>
<dbReference type="KEGG" id="nkr:NKOR_03920"/>
<feature type="domain" description="Schlafen AlbA-2" evidence="1">
    <location>
        <begin position="26"/>
        <end position="151"/>
    </location>
</feature>
<dbReference type="GeneID" id="13724822"/>
<evidence type="ECO:0000313" key="3">
    <source>
        <dbReference type="Proteomes" id="UP000006101"/>
    </source>
</evidence>
<sequence length="314" mass="36046">MIEIPDDVEKWTRGKVIDLVDEGYDENDILEFKKEVNSDSERLSKTACAFANTNGGTIIFGIDNDREKALHVDQRVVGLEDSDQLKRNIIDKIKNIQPSIPIKNLIFRKTNIKLPNKRVIVVLKIASSNNKPHQYKHIFYKRLSDGNEPMDVTEVKQLMLESVKQTHHEVLMILELSYVKEALENTKKSFMENKNSLGSLDYLDITSTIHFQHHLAYGYPTDLPVTLIELIHEITRLSNLPNSFASTLNGKPPKFIIDDAKSENFSDPKEFVKGLILTRINTALECLEKISLILERDYVETEFIHPIQNMQDKS</sequence>
<protein>
    <recommendedName>
        <fullName evidence="1">Schlafen AlbA-2 domain-containing protein</fullName>
    </recommendedName>
</protein>
<dbReference type="RefSeq" id="WP_014963061.1">
    <property type="nucleotide sequence ID" value="NC_018655.1"/>
</dbReference>